<dbReference type="InterPro" id="IPR041442">
    <property type="entry name" value="PIH1D1/2/3_CS-like"/>
</dbReference>
<dbReference type="InterPro" id="IPR008978">
    <property type="entry name" value="HSP20-like_chaperone"/>
</dbReference>
<evidence type="ECO:0000259" key="3">
    <source>
        <dbReference type="Pfam" id="PF18201"/>
    </source>
</evidence>
<evidence type="ECO:0000256" key="2">
    <source>
        <dbReference type="SAM" id="MobiDB-lite"/>
    </source>
</evidence>
<feature type="domain" description="PIH1D1/2/3 CS-like" evidence="3">
    <location>
        <begin position="102"/>
        <end position="199"/>
    </location>
</feature>
<dbReference type="AlphaFoldDB" id="A0A7S1HFS8"/>
<comment type="similarity">
    <text evidence="1">Belongs to the PIH1 family.</text>
</comment>
<gene>
    <name evidence="4" type="ORF">HAND00432_LOCUS31798</name>
</gene>
<dbReference type="Gene3D" id="2.60.40.790">
    <property type="match status" value="1"/>
</dbReference>
<dbReference type="GO" id="GO:0051087">
    <property type="term" value="F:protein-folding chaperone binding"/>
    <property type="evidence" value="ECO:0007669"/>
    <property type="project" value="InterPro"/>
</dbReference>
<evidence type="ECO:0000313" key="4">
    <source>
        <dbReference type="EMBL" id="CAD8980788.1"/>
    </source>
</evidence>
<evidence type="ECO:0000256" key="1">
    <source>
        <dbReference type="ARBA" id="ARBA00008511"/>
    </source>
</evidence>
<organism evidence="4">
    <name type="scientific">Hemiselmis andersenii</name>
    <name type="common">Cryptophyte alga</name>
    <dbReference type="NCBI Taxonomy" id="464988"/>
    <lineage>
        <taxon>Eukaryota</taxon>
        <taxon>Cryptophyceae</taxon>
        <taxon>Cryptomonadales</taxon>
        <taxon>Hemiselmidaceae</taxon>
        <taxon>Hemiselmis</taxon>
    </lineage>
</organism>
<dbReference type="SUPFAM" id="SSF49764">
    <property type="entry name" value="HSP20-like chaperones"/>
    <property type="match status" value="1"/>
</dbReference>
<protein>
    <recommendedName>
        <fullName evidence="3">PIH1D1/2/3 CS-like domain-containing protein</fullName>
    </recommendedName>
</protein>
<dbReference type="GO" id="GO:0045505">
    <property type="term" value="F:dynein intermediate chain binding"/>
    <property type="evidence" value="ECO:0007669"/>
    <property type="project" value="TreeGrafter"/>
</dbReference>
<proteinExistence type="inferred from homology"/>
<dbReference type="PANTHER" id="PTHR21083">
    <property type="entry name" value="TWISTER"/>
    <property type="match status" value="1"/>
</dbReference>
<dbReference type="PANTHER" id="PTHR21083:SF0">
    <property type="entry name" value="DYNEIN AXONEMAL ASSEMBLY FACTOR 6"/>
    <property type="match status" value="1"/>
</dbReference>
<feature type="compositionally biased region" description="Basic and acidic residues" evidence="2">
    <location>
        <begin position="64"/>
        <end position="74"/>
    </location>
</feature>
<dbReference type="Pfam" id="PF18201">
    <property type="entry name" value="PIH1_CS"/>
    <property type="match status" value="1"/>
</dbReference>
<dbReference type="GO" id="GO:0070286">
    <property type="term" value="P:axonemal dynein complex assembly"/>
    <property type="evidence" value="ECO:0007669"/>
    <property type="project" value="InterPro"/>
</dbReference>
<dbReference type="InterPro" id="IPR026697">
    <property type="entry name" value="DNAAF6"/>
</dbReference>
<accession>A0A7S1HFS8</accession>
<name>A0A7S1HFS8_HEMAN</name>
<feature type="region of interest" description="Disordered" evidence="2">
    <location>
        <begin position="46"/>
        <end position="83"/>
    </location>
</feature>
<dbReference type="GO" id="GO:0005737">
    <property type="term" value="C:cytoplasm"/>
    <property type="evidence" value="ECO:0007669"/>
    <property type="project" value="TreeGrafter"/>
</dbReference>
<dbReference type="EMBL" id="HBFX01052780">
    <property type="protein sequence ID" value="CAD8980788.1"/>
    <property type="molecule type" value="Transcribed_RNA"/>
</dbReference>
<reference evidence="4" key="1">
    <citation type="submission" date="2021-01" db="EMBL/GenBank/DDBJ databases">
        <authorList>
            <person name="Corre E."/>
            <person name="Pelletier E."/>
            <person name="Niang G."/>
            <person name="Scheremetjew M."/>
            <person name="Finn R."/>
            <person name="Kale V."/>
            <person name="Holt S."/>
            <person name="Cochrane G."/>
            <person name="Meng A."/>
            <person name="Brown T."/>
            <person name="Cohen L."/>
        </authorList>
    </citation>
    <scope>NUCLEOTIDE SEQUENCE</scope>
    <source>
        <strain evidence="4">CCMP644</strain>
    </source>
</reference>
<sequence length="225" mass="24933">MASPDSGPAVAFQRICVKGKMSFIGGELTQLSNMLEESTKLEEEIATQKAVQNMGPGDIGPPKKAPEPEPKKPADPNQIWDDDEVGEGRLLNKVDAADKRPRPKYDIRYRQKINTDDALGAPWSVQDNSSMSCREIVVKVEMPDTKFSQVKLDVSKNEILVEAPKYLLALPLSENVNSDKGSAKWDSDKDTLEVILPIVRGEMFAHYSMLDDPDCPKAKDYEGVL</sequence>